<organism evidence="3 4">
    <name type="scientific">Catalinimonas alkaloidigena</name>
    <dbReference type="NCBI Taxonomy" id="1075417"/>
    <lineage>
        <taxon>Bacteria</taxon>
        <taxon>Pseudomonadati</taxon>
        <taxon>Bacteroidota</taxon>
        <taxon>Cytophagia</taxon>
        <taxon>Cytophagales</taxon>
        <taxon>Catalimonadaceae</taxon>
        <taxon>Catalinimonas</taxon>
    </lineage>
</organism>
<gene>
    <name evidence="3" type="ORF">SAMN05421823_108265</name>
</gene>
<proteinExistence type="predicted"/>
<feature type="domain" description="Secretion system C-terminal sorting" evidence="2">
    <location>
        <begin position="415"/>
        <end position="489"/>
    </location>
</feature>
<name>A0A1G9NE47_9BACT</name>
<dbReference type="STRING" id="1075417.SAMN05421823_108265"/>
<dbReference type="Pfam" id="PF18962">
    <property type="entry name" value="Por_Secre_tail"/>
    <property type="match status" value="1"/>
</dbReference>
<evidence type="ECO:0000256" key="1">
    <source>
        <dbReference type="SAM" id="SignalP"/>
    </source>
</evidence>
<keyword evidence="4" id="KW-1185">Reference proteome</keyword>
<dbReference type="Gene3D" id="2.40.128.720">
    <property type="match status" value="3"/>
</dbReference>
<evidence type="ECO:0000313" key="4">
    <source>
        <dbReference type="Proteomes" id="UP000198510"/>
    </source>
</evidence>
<reference evidence="3 4" key="1">
    <citation type="submission" date="2016-10" db="EMBL/GenBank/DDBJ databases">
        <authorList>
            <person name="de Groot N.N."/>
        </authorList>
    </citation>
    <scope>NUCLEOTIDE SEQUENCE [LARGE SCALE GENOMIC DNA]</scope>
    <source>
        <strain evidence="3 4">DSM 25186</strain>
    </source>
</reference>
<dbReference type="EMBL" id="FNFO01000008">
    <property type="protein sequence ID" value="SDL84742.1"/>
    <property type="molecule type" value="Genomic_DNA"/>
</dbReference>
<dbReference type="Proteomes" id="UP000198510">
    <property type="component" value="Unassembled WGS sequence"/>
</dbReference>
<dbReference type="NCBIfam" id="TIGR04183">
    <property type="entry name" value="Por_Secre_tail"/>
    <property type="match status" value="1"/>
</dbReference>
<dbReference type="OrthoDB" id="863842at2"/>
<feature type="signal peptide" evidence="1">
    <location>
        <begin position="1"/>
        <end position="19"/>
    </location>
</feature>
<evidence type="ECO:0000313" key="3">
    <source>
        <dbReference type="EMBL" id="SDL84742.1"/>
    </source>
</evidence>
<sequence>MKKILLLCSIWMWAGMGYAQVTPSSGTPRPQHTLNAHLRPSVHQPAPLAPSVAVRTSAPDQSRLALRPLAGDQYQLDSMIYSEYTFDEPVDSMAQFKYTYQYDDQGRVVKALDYLWEDVSWTPQQRVDYLYNAGGQLSQKTVYYFDVEQLDWIGSDQYIYTYNAAGDTTQINTKGWFETYWLDVYRYAYAYDANGKATYSTRYQWNEESWMKSDSLSHQYDAQGHLQEATTYYSADGTTWELSSRYIYTYTAAGQLEEYAEYDWEEGAWSPFARIVSSYDAQGRAVEQINYTTDSETDAWLENYRMVSQFAANGTRTSSTYYTWDGEAWTEAEQETFQYQPAASELVPQYPFWLAPLWRETASTTGGNTAWLASSLDYIWDADIPDWAKASRVDFYYSSPTVSSSPTVDAGRFRLYPNPAAGQVQLDLSQAELNGRAYTLALRTITGQALRQWTQRGPLAQLSVAGLSRGVYLLEVTLPEGRFHKRLVVE</sequence>
<dbReference type="InterPro" id="IPR026444">
    <property type="entry name" value="Secre_tail"/>
</dbReference>
<accession>A0A1G9NE47</accession>
<protein>
    <submittedName>
        <fullName evidence="3">Por secretion system C-terminal sorting domain-containing protein</fullName>
    </submittedName>
</protein>
<evidence type="ECO:0000259" key="2">
    <source>
        <dbReference type="Pfam" id="PF18962"/>
    </source>
</evidence>
<dbReference type="AlphaFoldDB" id="A0A1G9NE47"/>
<keyword evidence="1" id="KW-0732">Signal</keyword>
<dbReference type="RefSeq" id="WP_089685293.1">
    <property type="nucleotide sequence ID" value="NZ_FNFO01000008.1"/>
</dbReference>
<feature type="chain" id="PRO_5011661328" evidence="1">
    <location>
        <begin position="20"/>
        <end position="490"/>
    </location>
</feature>